<reference evidence="1" key="1">
    <citation type="submission" date="2015-07" db="EMBL/GenBank/DDBJ databases">
        <title>Transcriptome Assembly of Anthurium amnicola.</title>
        <authorList>
            <person name="Suzuki J."/>
        </authorList>
    </citation>
    <scope>NUCLEOTIDE SEQUENCE</scope>
</reference>
<name>A0A1D1Y760_9ARAE</name>
<keyword evidence="1" id="KW-0808">Transferase</keyword>
<gene>
    <name evidence="1" type="primary">hisC_14</name>
    <name evidence="1" type="ORF">g.64835</name>
</gene>
<dbReference type="GO" id="GO:0008483">
    <property type="term" value="F:transaminase activity"/>
    <property type="evidence" value="ECO:0007669"/>
    <property type="project" value="UniProtKB-KW"/>
</dbReference>
<dbReference type="EMBL" id="GDJX01017448">
    <property type="protein sequence ID" value="JAT50488.1"/>
    <property type="molecule type" value="Transcribed_RNA"/>
</dbReference>
<organism evidence="1">
    <name type="scientific">Anthurium amnicola</name>
    <dbReference type="NCBI Taxonomy" id="1678845"/>
    <lineage>
        <taxon>Eukaryota</taxon>
        <taxon>Viridiplantae</taxon>
        <taxon>Streptophyta</taxon>
        <taxon>Embryophyta</taxon>
        <taxon>Tracheophyta</taxon>
        <taxon>Spermatophyta</taxon>
        <taxon>Magnoliopsida</taxon>
        <taxon>Liliopsida</taxon>
        <taxon>Araceae</taxon>
        <taxon>Pothoideae</taxon>
        <taxon>Potheae</taxon>
        <taxon>Anthurium</taxon>
    </lineage>
</organism>
<accession>A0A1D1Y760</accession>
<evidence type="ECO:0000313" key="1">
    <source>
        <dbReference type="EMBL" id="JAT50488.1"/>
    </source>
</evidence>
<keyword evidence="1" id="KW-0032">Aminotransferase</keyword>
<protein>
    <submittedName>
        <fullName evidence="1">Histidinol-phosphate aminotransferase</fullName>
    </submittedName>
</protein>
<sequence>MNIDLTCILSFLEKHLGDCVIISRRITYEGKAPPPSSSDAMRSNIIFYYLFYKNLVCRRTFKNSYQYNISYTSVSGCRFQSDRAKLLRSPQNSFQQISALEKKVL</sequence>
<proteinExistence type="predicted"/>
<dbReference type="AlphaFoldDB" id="A0A1D1Y760"/>